<dbReference type="SUPFAM" id="SSF110857">
    <property type="entry name" value="Gamma-glutamyl cyclotransferase-like"/>
    <property type="match status" value="1"/>
</dbReference>
<dbReference type="EMBL" id="CAUWAG010000006">
    <property type="protein sequence ID" value="CAJ2503830.1"/>
    <property type="molecule type" value="Genomic_DNA"/>
</dbReference>
<dbReference type="Pfam" id="PF06094">
    <property type="entry name" value="GGACT"/>
    <property type="match status" value="1"/>
</dbReference>
<evidence type="ECO:0000256" key="1">
    <source>
        <dbReference type="ARBA" id="ARBA00008861"/>
    </source>
</evidence>
<comment type="caution">
    <text evidence="5">The sequence shown here is derived from an EMBL/GenBank/DDBJ whole genome shotgun (WGS) entry which is preliminary data.</text>
</comment>
<proteinExistence type="inferred from homology"/>
<dbReference type="PANTHER" id="PTHR31544:SF4">
    <property type="entry name" value="GAMMA-GLUTAMYLCYCLOTRANSFERASE-RELATED"/>
    <property type="match status" value="1"/>
</dbReference>
<sequence>MDILDELESMAQFAVQQPAELNEPECNTVKKWQSLFGYSYSEAAQKIQEHRSSFGRVTVSDEHWKMVRTEKESHGYDKEAYEHSCTIIRGPEAATHDISTKSPNNKPCSYLLKLDGPLDDAEKVKLAAGLDVAPREHEATDDAGEPASFCKVDAQAKDKILRYLSQMESRFRPTFIRDSMAAKNLSATSAYPILGMDPTMPHQRPDFANDPRLLPAQNQYPVWYFFYGTLGDPAVLKGLLGTDPSYRPATVRRGVLKTWAGKYKALVDAIDDKARVQGQAFLVRSREQEEDLRRYETDQYEVVRCEIDSEGQGVVRGLTFRFVGDCDQ</sequence>
<dbReference type="InterPro" id="IPR036568">
    <property type="entry name" value="GGCT-like_sf"/>
</dbReference>
<dbReference type="Proteomes" id="UP001295740">
    <property type="component" value="Unassembled WGS sequence"/>
</dbReference>
<keyword evidence="6" id="KW-1185">Reference proteome</keyword>
<dbReference type="PANTHER" id="PTHR31544">
    <property type="entry name" value="AIG2-LIKE PROTEIN D"/>
    <property type="match status" value="1"/>
</dbReference>
<gene>
    <name evidence="5" type="ORF">KHLLAP_LOCUS4298</name>
</gene>
<name>A0AAI8VF94_9PEZI</name>
<dbReference type="CDD" id="cd06661">
    <property type="entry name" value="GGCT_like"/>
    <property type="match status" value="1"/>
</dbReference>
<evidence type="ECO:0000256" key="2">
    <source>
        <dbReference type="ARBA" id="ARBA00022679"/>
    </source>
</evidence>
<keyword evidence="2" id="KW-0808">Transferase</keyword>
<evidence type="ECO:0000313" key="5">
    <source>
        <dbReference type="EMBL" id="CAJ2503830.1"/>
    </source>
</evidence>
<reference evidence="5" key="1">
    <citation type="submission" date="2023-10" db="EMBL/GenBank/DDBJ databases">
        <authorList>
            <person name="Hackl T."/>
        </authorList>
    </citation>
    <scope>NUCLEOTIDE SEQUENCE</scope>
</reference>
<dbReference type="InterPro" id="IPR045038">
    <property type="entry name" value="AIG2-like"/>
</dbReference>
<dbReference type="Gene3D" id="3.10.490.10">
    <property type="entry name" value="Gamma-glutamyl cyclotransferase-like"/>
    <property type="match status" value="1"/>
</dbReference>
<dbReference type="AlphaFoldDB" id="A0AAI8VF94"/>
<dbReference type="GO" id="GO:0016740">
    <property type="term" value="F:transferase activity"/>
    <property type="evidence" value="ECO:0007669"/>
    <property type="project" value="UniProtKB-KW"/>
</dbReference>
<evidence type="ECO:0000259" key="4">
    <source>
        <dbReference type="Pfam" id="PF06094"/>
    </source>
</evidence>
<dbReference type="InterPro" id="IPR009288">
    <property type="entry name" value="AIG2-like_dom"/>
</dbReference>
<evidence type="ECO:0000256" key="3">
    <source>
        <dbReference type="ARBA" id="ARBA00030602"/>
    </source>
</evidence>
<dbReference type="InterPro" id="IPR013024">
    <property type="entry name" value="GGCT-like"/>
</dbReference>
<organism evidence="5 6">
    <name type="scientific">Anthostomella pinea</name>
    <dbReference type="NCBI Taxonomy" id="933095"/>
    <lineage>
        <taxon>Eukaryota</taxon>
        <taxon>Fungi</taxon>
        <taxon>Dikarya</taxon>
        <taxon>Ascomycota</taxon>
        <taxon>Pezizomycotina</taxon>
        <taxon>Sordariomycetes</taxon>
        <taxon>Xylariomycetidae</taxon>
        <taxon>Xylariales</taxon>
        <taxon>Xylariaceae</taxon>
        <taxon>Anthostomella</taxon>
    </lineage>
</organism>
<feature type="domain" description="Gamma-glutamylcyclotransferase AIG2-like" evidence="4">
    <location>
        <begin position="224"/>
        <end position="314"/>
    </location>
</feature>
<evidence type="ECO:0000313" key="6">
    <source>
        <dbReference type="Proteomes" id="UP001295740"/>
    </source>
</evidence>
<protein>
    <recommendedName>
        <fullName evidence="3">Putative gamma-glutamylcyclotransferase</fullName>
    </recommendedName>
</protein>
<accession>A0AAI8VF94</accession>
<comment type="similarity">
    <text evidence="1">Belongs to the gamma-glutamylcyclotransferase family.</text>
</comment>